<protein>
    <submittedName>
        <fullName evidence="2">Uncharacterized protein</fullName>
    </submittedName>
</protein>
<dbReference type="AlphaFoldDB" id="A0A849L6H4"/>
<comment type="caution">
    <text evidence="2">The sequence shown here is derived from an EMBL/GenBank/DDBJ whole genome shotgun (WGS) entry which is preliminary data.</text>
</comment>
<sequence length="92" mass="10218">MGLILRAPAARNSGRTPHGKGEERPMSAENDDTRRWFDARLRALGLDHLDAHDRNRLWQSLLKQRTLSESLDADVAPATEPAVVFQVSGDVS</sequence>
<evidence type="ECO:0000313" key="3">
    <source>
        <dbReference type="Proteomes" id="UP000572377"/>
    </source>
</evidence>
<reference evidence="2 3" key="1">
    <citation type="submission" date="2020-05" db="EMBL/GenBank/DDBJ databases">
        <title>Gimesia benthica sp. nov., a novel planctomycete isolated from a deep-sea water sample of the Northwest Indian Ocean.</title>
        <authorList>
            <person name="Wang J."/>
            <person name="Ruan C."/>
            <person name="Song L."/>
            <person name="Zhu Y."/>
            <person name="Li A."/>
            <person name="Zheng X."/>
            <person name="Wang L."/>
            <person name="Lu Z."/>
            <person name="Huang Y."/>
            <person name="Du W."/>
            <person name="Zhou Y."/>
            <person name="Huang L."/>
            <person name="Dai X."/>
        </authorList>
    </citation>
    <scope>NUCLEOTIDE SEQUENCE [LARGE SCALE GENOMIC DNA]</scope>
    <source>
        <strain evidence="2 3">YYQ-30</strain>
    </source>
</reference>
<dbReference type="RefSeq" id="WP_171326891.1">
    <property type="nucleotide sequence ID" value="NZ_JABFBC010000004.1"/>
</dbReference>
<gene>
    <name evidence="2" type="ORF">HMH01_16445</name>
</gene>
<name>A0A849L6H4_9RHOB</name>
<dbReference type="Proteomes" id="UP000572377">
    <property type="component" value="Unassembled WGS sequence"/>
</dbReference>
<feature type="compositionally biased region" description="Basic and acidic residues" evidence="1">
    <location>
        <begin position="19"/>
        <end position="32"/>
    </location>
</feature>
<organism evidence="2 3">
    <name type="scientific">Halovulum dunhuangense</name>
    <dbReference type="NCBI Taxonomy" id="1505036"/>
    <lineage>
        <taxon>Bacteria</taxon>
        <taxon>Pseudomonadati</taxon>
        <taxon>Pseudomonadota</taxon>
        <taxon>Alphaproteobacteria</taxon>
        <taxon>Rhodobacterales</taxon>
        <taxon>Paracoccaceae</taxon>
        <taxon>Halovulum</taxon>
    </lineage>
</organism>
<evidence type="ECO:0000313" key="2">
    <source>
        <dbReference type="EMBL" id="NNU82029.1"/>
    </source>
</evidence>
<accession>A0A849L6H4</accession>
<evidence type="ECO:0000256" key="1">
    <source>
        <dbReference type="SAM" id="MobiDB-lite"/>
    </source>
</evidence>
<proteinExistence type="predicted"/>
<keyword evidence="3" id="KW-1185">Reference proteome</keyword>
<feature type="region of interest" description="Disordered" evidence="1">
    <location>
        <begin position="1"/>
        <end position="32"/>
    </location>
</feature>
<dbReference type="EMBL" id="JABFBC010000004">
    <property type="protein sequence ID" value="NNU82029.1"/>
    <property type="molecule type" value="Genomic_DNA"/>
</dbReference>